<dbReference type="Proteomes" id="UP001156831">
    <property type="component" value="Unassembled WGS sequence"/>
</dbReference>
<dbReference type="InterPro" id="IPR036909">
    <property type="entry name" value="Cyt_c-like_dom_sf"/>
</dbReference>
<evidence type="ECO:0000256" key="1">
    <source>
        <dbReference type="SAM" id="SignalP"/>
    </source>
</evidence>
<gene>
    <name evidence="2" type="ORF">QFW80_15155</name>
</gene>
<sequence length="186" mass="19635">MRPSPTLRSLPGLMAACLLAACHGAPVASATAGDAAAATEDLVAHGEYIVRIAGCNDCHTAGYTQRGGEVPVADWLTGSPLGYRGPWGTTYATNLRLSVASLDEAQWLAYTANLHTRPIMPDFMLRQMREHDRRAIHRFVRSLGPAGTPAPAALPPDQPPPAPYFELVLPATDAAAGTQNGQSPVQ</sequence>
<dbReference type="SUPFAM" id="SSF46626">
    <property type="entry name" value="Cytochrome c"/>
    <property type="match status" value="1"/>
</dbReference>
<keyword evidence="1" id="KW-0732">Signal</keyword>
<protein>
    <submittedName>
        <fullName evidence="2">Cytochrome C</fullName>
    </submittedName>
</protein>
<proteinExistence type="predicted"/>
<dbReference type="Gene3D" id="1.10.760.10">
    <property type="entry name" value="Cytochrome c-like domain"/>
    <property type="match status" value="1"/>
</dbReference>
<dbReference type="RefSeq" id="WP_280602812.1">
    <property type="nucleotide sequence ID" value="NZ_JARXRN010000028.1"/>
</dbReference>
<name>A0ABT6JME7_9GAMM</name>
<feature type="chain" id="PRO_5046822898" evidence="1">
    <location>
        <begin position="31"/>
        <end position="186"/>
    </location>
</feature>
<organism evidence="2 3">
    <name type="scientific">Luteimonas rhizosphaericola</name>
    <dbReference type="NCBI Taxonomy" id="3042024"/>
    <lineage>
        <taxon>Bacteria</taxon>
        <taxon>Pseudomonadati</taxon>
        <taxon>Pseudomonadota</taxon>
        <taxon>Gammaproteobacteria</taxon>
        <taxon>Lysobacterales</taxon>
        <taxon>Lysobacteraceae</taxon>
        <taxon>Luteimonas</taxon>
    </lineage>
</organism>
<comment type="caution">
    <text evidence="2">The sequence shown here is derived from an EMBL/GenBank/DDBJ whole genome shotgun (WGS) entry which is preliminary data.</text>
</comment>
<evidence type="ECO:0000313" key="3">
    <source>
        <dbReference type="Proteomes" id="UP001156831"/>
    </source>
</evidence>
<dbReference type="EMBL" id="JARXRN010000028">
    <property type="protein sequence ID" value="MDH5831858.1"/>
    <property type="molecule type" value="Genomic_DNA"/>
</dbReference>
<reference evidence="2 3" key="1">
    <citation type="submission" date="2023-04" db="EMBL/GenBank/DDBJ databases">
        <title>Luteimonas sp. M1R5S18.</title>
        <authorList>
            <person name="Sun J.-Q."/>
        </authorList>
    </citation>
    <scope>NUCLEOTIDE SEQUENCE [LARGE SCALE GENOMIC DNA]</scope>
    <source>
        <strain evidence="2 3">M1R5S18</strain>
    </source>
</reference>
<accession>A0ABT6JME7</accession>
<keyword evidence="3" id="KW-1185">Reference proteome</keyword>
<feature type="signal peptide" evidence="1">
    <location>
        <begin position="1"/>
        <end position="30"/>
    </location>
</feature>
<dbReference type="PROSITE" id="PS51257">
    <property type="entry name" value="PROKAR_LIPOPROTEIN"/>
    <property type="match status" value="1"/>
</dbReference>
<evidence type="ECO:0000313" key="2">
    <source>
        <dbReference type="EMBL" id="MDH5831858.1"/>
    </source>
</evidence>